<keyword evidence="4" id="KW-1185">Reference proteome</keyword>
<reference evidence="4" key="1">
    <citation type="journal article" date="2014" name="Genome Announc.">
        <title>Genome sequence and annotation of Acremonium chrysogenum, producer of the beta-lactam antibiotic cephalosporin C.</title>
        <authorList>
            <person name="Terfehr D."/>
            <person name="Dahlmann T.A."/>
            <person name="Specht T."/>
            <person name="Zadra I."/>
            <person name="Kuernsteiner H."/>
            <person name="Kueck U."/>
        </authorList>
    </citation>
    <scope>NUCLEOTIDE SEQUENCE [LARGE SCALE GENOMIC DNA]</scope>
    <source>
        <strain evidence="4">ATCC 11550 / CBS 779.69 / DSM 880 / IAM 14645 / JCM 23072 / IMI 49137</strain>
    </source>
</reference>
<dbReference type="OrthoDB" id="3597252at2759"/>
<feature type="compositionally biased region" description="Low complexity" evidence="2">
    <location>
        <begin position="131"/>
        <end position="147"/>
    </location>
</feature>
<evidence type="ECO:0000313" key="4">
    <source>
        <dbReference type="Proteomes" id="UP000029964"/>
    </source>
</evidence>
<sequence>MDDSSDSERPAKRLKASRSYQWPQPISSAAFEPSAAPPVTGPDALFSTWIPPTGASGPSTIPPSLSYQQAWQPPAFELPPAQVLYAFPPGEPQNDWKAQQPSDGSAVASPEPRRSFSASTSPPSQRSRQLPDAQPTTAAPATPPDATISSALTLSSKDRRNSTNSKGVAKTQLVSPFHDCLDQFGKFAKLQFRRPNDGFVNGYIKFRWAGKSSPQMASSQPAPAPADSISWAGAPTVSCVIPGAAQVVPMSGVPLYSPATSGFPATTVGGLPLINHDWSPAFTSPSSSPELVSQDGGSMAVQPTNPRMLPPQFGLHAKMETFTDRKFWEFYIQNWCPGRSVLQKTNLWLRDFAPMHENEGVRAAIQCLAGVYIYDYVPQQSISNRINQLFGMAERRLTTLLNDPDSLQADQGNELITIAVILSMQDVVLTERRRKKPHTPRWLEGFLQSEAALQATDPGSRFWRANDVQLSSLRISQSIIVGRSVILAQPMMALPSAKSFDPKKEASRFGWLLYGKEDEMFAIHGGCGFSKKLLHVLSQITYCAARLKQESESPVPPMTARFLLQELQEMRQWNDESGSWEQAKASPQTIDWVRSVPDSYIIDDSNVMTDVTAEAWRLAALVYLQCRALRLPRNHCEVVANLTDLASCIRIMPTSGHHFTAQAPLFPVFLLGVTATDPGHTRVSRQWFEQVVQTPVRSSVPPLFETLQDIWSWINDEIPLDHQPPAGSVAQRDPWWERLVERVAARANETLCLT</sequence>
<organism evidence="3 4">
    <name type="scientific">Hapsidospora chrysogenum (strain ATCC 11550 / CBS 779.69 / DSM 880 / IAM 14645 / JCM 23072 / IMI 49137)</name>
    <name type="common">Acremonium chrysogenum</name>
    <dbReference type="NCBI Taxonomy" id="857340"/>
    <lineage>
        <taxon>Eukaryota</taxon>
        <taxon>Fungi</taxon>
        <taxon>Dikarya</taxon>
        <taxon>Ascomycota</taxon>
        <taxon>Pezizomycotina</taxon>
        <taxon>Sordariomycetes</taxon>
        <taxon>Hypocreomycetidae</taxon>
        <taxon>Hypocreales</taxon>
        <taxon>Bionectriaceae</taxon>
        <taxon>Hapsidospora</taxon>
    </lineage>
</organism>
<evidence type="ECO:0000256" key="2">
    <source>
        <dbReference type="SAM" id="MobiDB-lite"/>
    </source>
</evidence>
<protein>
    <recommendedName>
        <fullName evidence="5">Transcription factor domain-containing protein</fullName>
    </recommendedName>
</protein>
<name>A0A086SVK3_HAPC1</name>
<dbReference type="InterPro" id="IPR021858">
    <property type="entry name" value="Fun_TF"/>
</dbReference>
<evidence type="ECO:0000313" key="3">
    <source>
        <dbReference type="EMBL" id="KFH41135.1"/>
    </source>
</evidence>
<comment type="caution">
    <text evidence="3">The sequence shown here is derived from an EMBL/GenBank/DDBJ whole genome shotgun (WGS) entry which is preliminary data.</text>
</comment>
<evidence type="ECO:0008006" key="5">
    <source>
        <dbReference type="Google" id="ProtNLM"/>
    </source>
</evidence>
<feature type="compositionally biased region" description="Low complexity" evidence="2">
    <location>
        <begin position="25"/>
        <end position="34"/>
    </location>
</feature>
<dbReference type="HOGENOM" id="CLU_016172_2_0_1"/>
<dbReference type="STRING" id="857340.A0A086SVK3"/>
<feature type="compositionally biased region" description="Polar residues" evidence="2">
    <location>
        <begin position="56"/>
        <end position="68"/>
    </location>
</feature>
<evidence type="ECO:0000256" key="1">
    <source>
        <dbReference type="ARBA" id="ARBA00023242"/>
    </source>
</evidence>
<feature type="compositionally biased region" description="Polar residues" evidence="2">
    <location>
        <begin position="116"/>
        <end position="128"/>
    </location>
</feature>
<gene>
    <name evidence="3" type="ORF">ACRE_081600</name>
</gene>
<dbReference type="Proteomes" id="UP000029964">
    <property type="component" value="Unassembled WGS sequence"/>
</dbReference>
<feature type="compositionally biased region" description="Basic and acidic residues" evidence="2">
    <location>
        <begin position="1"/>
        <end position="11"/>
    </location>
</feature>
<keyword evidence="1" id="KW-0539">Nucleus</keyword>
<accession>A0A086SVK3</accession>
<feature type="region of interest" description="Disordered" evidence="2">
    <location>
        <begin position="1"/>
        <end position="68"/>
    </location>
</feature>
<feature type="region of interest" description="Disordered" evidence="2">
    <location>
        <begin position="85"/>
        <end position="168"/>
    </location>
</feature>
<dbReference type="Pfam" id="PF11951">
    <property type="entry name" value="Fungal_trans_2"/>
    <property type="match status" value="1"/>
</dbReference>
<dbReference type="AlphaFoldDB" id="A0A086SVK3"/>
<dbReference type="EMBL" id="JPKY01000144">
    <property type="protein sequence ID" value="KFH41135.1"/>
    <property type="molecule type" value="Genomic_DNA"/>
</dbReference>
<proteinExistence type="predicted"/>